<name>A0AAN8WR38_HALRR</name>
<feature type="non-terminal residue" evidence="1">
    <location>
        <position position="1"/>
    </location>
</feature>
<accession>A0AAN8WR38</accession>
<dbReference type="Gene3D" id="3.80.10.10">
    <property type="entry name" value="Ribonuclease Inhibitor"/>
    <property type="match status" value="1"/>
</dbReference>
<reference evidence="1 2" key="1">
    <citation type="submission" date="2023-11" db="EMBL/GenBank/DDBJ databases">
        <title>Halocaridina rubra genome assembly.</title>
        <authorList>
            <person name="Smith C."/>
        </authorList>
    </citation>
    <scope>NUCLEOTIDE SEQUENCE [LARGE SCALE GENOMIC DNA]</scope>
    <source>
        <strain evidence="1">EP-1</strain>
        <tissue evidence="1">Whole</tissue>
    </source>
</reference>
<evidence type="ECO:0000313" key="2">
    <source>
        <dbReference type="Proteomes" id="UP001381693"/>
    </source>
</evidence>
<dbReference type="AlphaFoldDB" id="A0AAN8WR38"/>
<sequence length="272" mass="31300">AFGVMKDWGLTMDNIDTCEKYQLRILNSVNEIVNPIDVHIAITLCPYVTTFTLSNAFVDNEVLYKVMVLDHLTHLRITNNEALTLNFQEGILPILTVKGHQLLSLLLANFPSVDIAAIGECCPRLQNLALSNISIYDEIMYPREHLFNNLTGLEIWADLQVDTMNAIILKQLFCYCLGIQKILVRNTDALSDKLLYDVWRENPMKNLFRITIDNCPNLTASSIHQLLDMCNDLTLVRIWSCFFISKDDYLKLNKRVKTENCDLYLEWFGWTG</sequence>
<dbReference type="InterPro" id="IPR032675">
    <property type="entry name" value="LRR_dom_sf"/>
</dbReference>
<dbReference type="Proteomes" id="UP001381693">
    <property type="component" value="Unassembled WGS sequence"/>
</dbReference>
<evidence type="ECO:0000313" key="1">
    <source>
        <dbReference type="EMBL" id="KAK7065879.1"/>
    </source>
</evidence>
<protein>
    <recommendedName>
        <fullName evidence="3">F-box/LRR-repeat protein</fullName>
    </recommendedName>
</protein>
<gene>
    <name evidence="1" type="ORF">SK128_011448</name>
</gene>
<keyword evidence="2" id="KW-1185">Reference proteome</keyword>
<evidence type="ECO:0008006" key="3">
    <source>
        <dbReference type="Google" id="ProtNLM"/>
    </source>
</evidence>
<comment type="caution">
    <text evidence="1">The sequence shown here is derived from an EMBL/GenBank/DDBJ whole genome shotgun (WGS) entry which is preliminary data.</text>
</comment>
<dbReference type="EMBL" id="JAXCGZ010019700">
    <property type="protein sequence ID" value="KAK7065879.1"/>
    <property type="molecule type" value="Genomic_DNA"/>
</dbReference>
<dbReference type="SUPFAM" id="SSF52047">
    <property type="entry name" value="RNI-like"/>
    <property type="match status" value="1"/>
</dbReference>
<organism evidence="1 2">
    <name type="scientific">Halocaridina rubra</name>
    <name type="common">Hawaiian red shrimp</name>
    <dbReference type="NCBI Taxonomy" id="373956"/>
    <lineage>
        <taxon>Eukaryota</taxon>
        <taxon>Metazoa</taxon>
        <taxon>Ecdysozoa</taxon>
        <taxon>Arthropoda</taxon>
        <taxon>Crustacea</taxon>
        <taxon>Multicrustacea</taxon>
        <taxon>Malacostraca</taxon>
        <taxon>Eumalacostraca</taxon>
        <taxon>Eucarida</taxon>
        <taxon>Decapoda</taxon>
        <taxon>Pleocyemata</taxon>
        <taxon>Caridea</taxon>
        <taxon>Atyoidea</taxon>
        <taxon>Atyidae</taxon>
        <taxon>Halocaridina</taxon>
    </lineage>
</organism>
<proteinExistence type="predicted"/>